<dbReference type="Proteomes" id="UP000241769">
    <property type="component" value="Unassembled WGS sequence"/>
</dbReference>
<dbReference type="EMBL" id="MDYQ01000204">
    <property type="protein sequence ID" value="PRP78951.1"/>
    <property type="molecule type" value="Genomic_DNA"/>
</dbReference>
<feature type="compositionally biased region" description="Basic and acidic residues" evidence="2">
    <location>
        <begin position="16"/>
        <end position="33"/>
    </location>
</feature>
<protein>
    <submittedName>
        <fullName evidence="3">Uncharacterized protein</fullName>
    </submittedName>
</protein>
<sequence>MSGKVAEFTKSSSTKSSRDVSMKTDRDEHKSLNDRRIIHGQQLPRTSPFHSGSGYDEVRRLLSAIQNSYGVIRCLVETLVRRFDNSYSREITERLNEGGVLSVGKGQNECKRSSGGQGGRLSVGDKDVLCWVSYLLVKSLTHRTPLGEEVDGKHEMQSPCYHTYKLRKHLAPVPALQMRRLMIHTYRRCCVVSLSPLRVDTTGTESISDASSHKCRPLASNAFVAAVLQTNTKAKMLELNVYTVFLFFNCLLFCWRFVVVLREEVKEPDQTATPRRKVSKASTRREKAFKKCSEELRKAQERIKREKRVGCRLHKELLEVKERSETDLKSHLVESYELRAEVALIRQEKEQVVSEHEARAAALTSLTERLQTNSGLQSALKKRSLEAETQCREREGLLKVVSGLQKDSETASEKHAEEIAHHKREIERLQKTAELLGLQTEELEKEVSTLQRESSRSLAEAECKEREGLLKVMPPQMTRMTQTQVISGLQKDSETASKNHAEEIVNHKRQIEKLQKEVSELQEKYEEESSKRSTEADDHKKEKEKLSQEISQLTAEASVRSSQTAKLEKDLSEMQVKHSSEHLKRFKQATDHRKAIGKIRQELSKVKSQSAKRCTELLTENRTLRARHEAAERTITDLRAAAVVAELQSLSLTDGPRFPMCTRQHQPPSAPVVDTSVSTPVQTDPTADMDAEVTNTAVSTPPQIDPPVDMEAEVTDTAVYTPTQTDTLVDMEAEVANTAVSTPPQTDAPVDMEDEVTDTA</sequence>
<reference evidence="3 4" key="1">
    <citation type="journal article" date="2018" name="Genome Biol. Evol.">
        <title>Multiple Roots of Fruiting Body Formation in Amoebozoa.</title>
        <authorList>
            <person name="Hillmann F."/>
            <person name="Forbes G."/>
            <person name="Novohradska S."/>
            <person name="Ferling I."/>
            <person name="Riege K."/>
            <person name="Groth M."/>
            <person name="Westermann M."/>
            <person name="Marz M."/>
            <person name="Spaller T."/>
            <person name="Winckler T."/>
            <person name="Schaap P."/>
            <person name="Glockner G."/>
        </authorList>
    </citation>
    <scope>NUCLEOTIDE SEQUENCE [LARGE SCALE GENOMIC DNA]</scope>
    <source>
        <strain evidence="3 4">Jena</strain>
    </source>
</reference>
<comment type="caution">
    <text evidence="3">The sequence shown here is derived from an EMBL/GenBank/DDBJ whole genome shotgun (WGS) entry which is preliminary data.</text>
</comment>
<keyword evidence="1" id="KW-0175">Coiled coil</keyword>
<feature type="region of interest" description="Disordered" evidence="2">
    <location>
        <begin position="738"/>
        <end position="760"/>
    </location>
</feature>
<name>A0A2P6N4S8_9EUKA</name>
<feature type="compositionally biased region" description="Basic and acidic residues" evidence="2">
    <location>
        <begin position="566"/>
        <end position="592"/>
    </location>
</feature>
<gene>
    <name evidence="3" type="ORF">PROFUN_13245</name>
</gene>
<evidence type="ECO:0000313" key="4">
    <source>
        <dbReference type="Proteomes" id="UP000241769"/>
    </source>
</evidence>
<feature type="region of interest" description="Disordered" evidence="2">
    <location>
        <begin position="663"/>
        <end position="682"/>
    </location>
</feature>
<feature type="region of interest" description="Disordered" evidence="2">
    <location>
        <begin position="1"/>
        <end position="33"/>
    </location>
</feature>
<accession>A0A2P6N4S8</accession>
<dbReference type="AlphaFoldDB" id="A0A2P6N4S8"/>
<feature type="compositionally biased region" description="Acidic residues" evidence="2">
    <location>
        <begin position="750"/>
        <end position="760"/>
    </location>
</feature>
<evidence type="ECO:0000256" key="2">
    <source>
        <dbReference type="SAM" id="MobiDB-lite"/>
    </source>
</evidence>
<dbReference type="InParanoid" id="A0A2P6N4S8"/>
<feature type="region of interest" description="Disordered" evidence="2">
    <location>
        <begin position="515"/>
        <end position="592"/>
    </location>
</feature>
<proteinExistence type="predicted"/>
<feature type="non-terminal residue" evidence="3">
    <location>
        <position position="760"/>
    </location>
</feature>
<dbReference type="PANTHER" id="PTHR23159">
    <property type="entry name" value="CENTROSOMAL PROTEIN 2"/>
    <property type="match status" value="1"/>
</dbReference>
<evidence type="ECO:0000313" key="3">
    <source>
        <dbReference type="EMBL" id="PRP78951.1"/>
    </source>
</evidence>
<keyword evidence="4" id="KW-1185">Reference proteome</keyword>
<evidence type="ECO:0000256" key="1">
    <source>
        <dbReference type="SAM" id="Coils"/>
    </source>
</evidence>
<feature type="coiled-coil region" evidence="1">
    <location>
        <begin position="614"/>
        <end position="641"/>
    </location>
</feature>
<feature type="compositionally biased region" description="Basic and acidic residues" evidence="2">
    <location>
        <begin position="515"/>
        <end position="547"/>
    </location>
</feature>
<organism evidence="3 4">
    <name type="scientific">Planoprotostelium fungivorum</name>
    <dbReference type="NCBI Taxonomy" id="1890364"/>
    <lineage>
        <taxon>Eukaryota</taxon>
        <taxon>Amoebozoa</taxon>
        <taxon>Evosea</taxon>
        <taxon>Variosea</taxon>
        <taxon>Cavosteliida</taxon>
        <taxon>Cavosteliaceae</taxon>
        <taxon>Planoprotostelium</taxon>
    </lineage>
</organism>
<feature type="coiled-coil region" evidence="1">
    <location>
        <begin position="412"/>
        <end position="460"/>
    </location>
</feature>
<feature type="compositionally biased region" description="Polar residues" evidence="2">
    <location>
        <begin position="548"/>
        <end position="565"/>
    </location>
</feature>
<dbReference type="PANTHER" id="PTHR23159:SF31">
    <property type="entry name" value="CENTROSOME-ASSOCIATED PROTEIN CEP250 ISOFORM X1"/>
    <property type="match status" value="1"/>
</dbReference>